<dbReference type="InterPro" id="IPR036873">
    <property type="entry name" value="Rhodanese-like_dom_sf"/>
</dbReference>
<evidence type="ECO:0000313" key="3">
    <source>
        <dbReference type="EMBL" id="WOL04462.1"/>
    </source>
</evidence>
<feature type="region of interest" description="Disordered" evidence="1">
    <location>
        <begin position="347"/>
        <end position="403"/>
    </location>
</feature>
<organism evidence="3 4">
    <name type="scientific">Canna indica</name>
    <name type="common">Indian-shot</name>
    <dbReference type="NCBI Taxonomy" id="4628"/>
    <lineage>
        <taxon>Eukaryota</taxon>
        <taxon>Viridiplantae</taxon>
        <taxon>Streptophyta</taxon>
        <taxon>Embryophyta</taxon>
        <taxon>Tracheophyta</taxon>
        <taxon>Spermatophyta</taxon>
        <taxon>Magnoliopsida</taxon>
        <taxon>Liliopsida</taxon>
        <taxon>Zingiberales</taxon>
        <taxon>Cannaceae</taxon>
        <taxon>Canna</taxon>
    </lineage>
</organism>
<dbReference type="AlphaFoldDB" id="A0AAQ3K951"/>
<dbReference type="InterPro" id="IPR001763">
    <property type="entry name" value="Rhodanese-like_dom"/>
</dbReference>
<evidence type="ECO:0000313" key="4">
    <source>
        <dbReference type="Proteomes" id="UP001327560"/>
    </source>
</evidence>
<reference evidence="3 4" key="1">
    <citation type="submission" date="2023-10" db="EMBL/GenBank/DDBJ databases">
        <title>Chromosome-scale genome assembly provides insights into flower coloration mechanisms of Canna indica.</title>
        <authorList>
            <person name="Li C."/>
        </authorList>
    </citation>
    <scope>NUCLEOTIDE SEQUENCE [LARGE SCALE GENOMIC DNA]</scope>
    <source>
        <tissue evidence="3">Flower</tissue>
    </source>
</reference>
<feature type="compositionally biased region" description="Polar residues" evidence="1">
    <location>
        <begin position="356"/>
        <end position="376"/>
    </location>
</feature>
<dbReference type="Gene3D" id="3.40.250.10">
    <property type="entry name" value="Rhodanese-like domain"/>
    <property type="match status" value="1"/>
</dbReference>
<dbReference type="InterPro" id="IPR044240">
    <property type="entry name" value="STR4-like"/>
</dbReference>
<protein>
    <submittedName>
        <fullName evidence="3">Rhodanese-like domain-containing protein 4, chloroplastic</fullName>
    </submittedName>
</protein>
<dbReference type="EMBL" id="CP136893">
    <property type="protein sequence ID" value="WOL04462.1"/>
    <property type="molecule type" value="Genomic_DNA"/>
</dbReference>
<dbReference type="PROSITE" id="PS50206">
    <property type="entry name" value="RHODANESE_3"/>
    <property type="match status" value="1"/>
</dbReference>
<name>A0AAQ3K951_9LILI</name>
<evidence type="ECO:0000259" key="2">
    <source>
        <dbReference type="PROSITE" id="PS50206"/>
    </source>
</evidence>
<keyword evidence="4" id="KW-1185">Reference proteome</keyword>
<dbReference type="Proteomes" id="UP001327560">
    <property type="component" value="Chromosome 4"/>
</dbReference>
<feature type="compositionally biased region" description="Pro residues" evidence="1">
    <location>
        <begin position="380"/>
        <end position="403"/>
    </location>
</feature>
<dbReference type="PANTHER" id="PTHR47377:SF3">
    <property type="entry name" value="RHODANESE-LIKE DOMAIN-CONTAINING PROTEIN 4A, CHLOROPLASTIC"/>
    <property type="match status" value="1"/>
</dbReference>
<dbReference type="PANTHER" id="PTHR47377">
    <property type="entry name" value="RHODANESE-LIKE DOMAIN-CONTAINING PROTEIN 4, CHLOROPLASTIC"/>
    <property type="match status" value="1"/>
</dbReference>
<feature type="domain" description="Rhodanese" evidence="2">
    <location>
        <begin position="213"/>
        <end position="315"/>
    </location>
</feature>
<proteinExistence type="predicted"/>
<dbReference type="SUPFAM" id="SSF52821">
    <property type="entry name" value="Rhodanese/Cell cycle control phosphatase"/>
    <property type="match status" value="1"/>
</dbReference>
<evidence type="ECO:0000256" key="1">
    <source>
        <dbReference type="SAM" id="MobiDB-lite"/>
    </source>
</evidence>
<sequence>MAPLQDHRFIPKPHVLLHFPASLHRNALPIRFLFQKSKSVSQIPLPPPRKPLSNQFSARKIPTLFRIHVSSRKISPLSRIPASFLRFGKKITSFAENRTNHHSPFDPFSSSIDLQLSTEKTASFAKILALFHNFALIFAISFPSPTNAAEGEQVSQKINIEQILISIDDFFNRNPFFVAGLTVIWLVVIPLTQGYLKKYKFISAIDAFRKLRDLPNAQLLDVRKRRSLKYMASPNLKILNKNVVQVEYSEADEEGFIKEVLQNFEDPQNTVICVLDNFDGDSLKLAELLYKNGFKEAYAIKGGLRGKNGWQEIQETYLPPSMHVYPRKQLREQAETKVNNEIRNELSDENDPILKNFNTANGSSKPTETLSATKINPQRPLSPYPNYPELKPPSSPSPSKPSS</sequence>
<gene>
    <name evidence="3" type="ORF">Cni_G13183</name>
</gene>
<accession>A0AAQ3K951</accession>